<evidence type="ECO:0000313" key="3">
    <source>
        <dbReference type="EMBL" id="RNM17732.1"/>
    </source>
</evidence>
<proteinExistence type="predicted"/>
<dbReference type="EMBL" id="RJSF01000002">
    <property type="protein sequence ID" value="RNM17732.1"/>
    <property type="molecule type" value="Genomic_DNA"/>
</dbReference>
<keyword evidence="4" id="KW-1185">Reference proteome</keyword>
<evidence type="ECO:0000313" key="4">
    <source>
        <dbReference type="Proteomes" id="UP000279994"/>
    </source>
</evidence>
<keyword evidence="2" id="KW-0812">Transmembrane</keyword>
<dbReference type="InterPro" id="IPR011047">
    <property type="entry name" value="Quinoprotein_ADH-like_sf"/>
</dbReference>
<reference evidence="3 4" key="1">
    <citation type="submission" date="2018-11" db="EMBL/GenBank/DDBJ databases">
        <authorList>
            <person name="Li F."/>
        </authorList>
    </citation>
    <scope>NUCLEOTIDE SEQUENCE [LARGE SCALE GENOMIC DNA]</scope>
    <source>
        <strain evidence="3 4">Gsoil 818</strain>
    </source>
</reference>
<dbReference type="Gene3D" id="2.120.10.30">
    <property type="entry name" value="TolB, C-terminal domain"/>
    <property type="match status" value="1"/>
</dbReference>
<sequence>MNHEQLLREALAAKATEASVDLTLDDIRRSAGRRRWQTRRRVGAVLAVAAALVVGIPAAILLRPAGDGVSPAPAPSPTAPTTSSSPRPEGLDGIARGKDPQVAYLHGREVHQPDGTTARLPYGSSFVAGFTAYHGGWLLLDDLGGLRQYDNTGALVLRSQTGEAALAVSADQMRTAFVYGGHLRVGIATGMGQGESDLPVGNNARLVGFLGDSVVLNGYPDSPHVVDPGTGHTARVPGLEIAWCTAAGGDLVGGTVDSDGRGRVVSTSSARTLWTGDWVPDAFSPDGSRVLAVPVSSLNEPDEVAVLDARTGTVLARFSLAARDLAAAGRPVWEPSGDAVLFDVRETQGAQQAVLRLAVDGTVTRATDPAPLNGDAPGWVFATRP</sequence>
<keyword evidence="2" id="KW-0472">Membrane</keyword>
<dbReference type="InterPro" id="IPR011042">
    <property type="entry name" value="6-blade_b-propeller_TolB-like"/>
</dbReference>
<dbReference type="RefSeq" id="WP_123220869.1">
    <property type="nucleotide sequence ID" value="NZ_RJSF01000002.1"/>
</dbReference>
<gene>
    <name evidence="3" type="ORF">EFL26_00210</name>
</gene>
<protein>
    <recommendedName>
        <fullName evidence="5">WD40 repeat domain-containing protein</fullName>
    </recommendedName>
</protein>
<comment type="caution">
    <text evidence="3">The sequence shown here is derived from an EMBL/GenBank/DDBJ whole genome shotgun (WGS) entry which is preliminary data.</text>
</comment>
<dbReference type="SUPFAM" id="SSF50998">
    <property type="entry name" value="Quinoprotein alcohol dehydrogenase-like"/>
    <property type="match status" value="1"/>
</dbReference>
<feature type="transmembrane region" description="Helical" evidence="2">
    <location>
        <begin position="42"/>
        <end position="62"/>
    </location>
</feature>
<keyword evidence="2" id="KW-1133">Transmembrane helix</keyword>
<evidence type="ECO:0000256" key="1">
    <source>
        <dbReference type="SAM" id="MobiDB-lite"/>
    </source>
</evidence>
<name>A0A3N0H050_9ACTN</name>
<evidence type="ECO:0000256" key="2">
    <source>
        <dbReference type="SAM" id="Phobius"/>
    </source>
</evidence>
<accession>A0A3N0H050</accession>
<organism evidence="3 4">
    <name type="scientific">Nocardioides pocheonensis</name>
    <dbReference type="NCBI Taxonomy" id="661485"/>
    <lineage>
        <taxon>Bacteria</taxon>
        <taxon>Bacillati</taxon>
        <taxon>Actinomycetota</taxon>
        <taxon>Actinomycetes</taxon>
        <taxon>Propionibacteriales</taxon>
        <taxon>Nocardioidaceae</taxon>
        <taxon>Nocardioides</taxon>
    </lineage>
</organism>
<dbReference type="AlphaFoldDB" id="A0A3N0H050"/>
<dbReference type="OrthoDB" id="3781296at2"/>
<evidence type="ECO:0008006" key="5">
    <source>
        <dbReference type="Google" id="ProtNLM"/>
    </source>
</evidence>
<dbReference type="Proteomes" id="UP000279994">
    <property type="component" value="Unassembled WGS sequence"/>
</dbReference>
<feature type="region of interest" description="Disordered" evidence="1">
    <location>
        <begin position="67"/>
        <end position="96"/>
    </location>
</feature>